<keyword evidence="5" id="KW-0677">Repeat</keyword>
<feature type="region of interest" description="Disordered" evidence="8">
    <location>
        <begin position="346"/>
        <end position="476"/>
    </location>
</feature>
<dbReference type="SUPFAM" id="SSF46785">
    <property type="entry name" value="Winged helix' DNA-binding domain"/>
    <property type="match status" value="2"/>
</dbReference>
<comment type="caution">
    <text evidence="10">The sequence shown here is derived from an EMBL/GenBank/DDBJ whole genome shotgun (WGS) entry which is preliminary data.</text>
</comment>
<feature type="region of interest" description="Disordered" evidence="8">
    <location>
        <begin position="29"/>
        <end position="116"/>
    </location>
</feature>
<gene>
    <name evidence="10" type="ORF">EI555_014654</name>
</gene>
<feature type="compositionally biased region" description="Basic residues" evidence="8">
    <location>
        <begin position="412"/>
        <end position="433"/>
    </location>
</feature>
<dbReference type="InterPro" id="IPR036390">
    <property type="entry name" value="WH_DNA-bd_sf"/>
</dbReference>
<evidence type="ECO:0000313" key="10">
    <source>
        <dbReference type="EMBL" id="TKC53060.1"/>
    </source>
</evidence>
<feature type="region of interest" description="Disordered" evidence="8">
    <location>
        <begin position="153"/>
        <end position="178"/>
    </location>
</feature>
<dbReference type="GO" id="GO:0031491">
    <property type="term" value="F:nucleosome binding"/>
    <property type="evidence" value="ECO:0007669"/>
    <property type="project" value="TreeGrafter"/>
</dbReference>
<dbReference type="EMBL" id="RWIC01000014">
    <property type="protein sequence ID" value="TKC53060.1"/>
    <property type="molecule type" value="Genomic_DNA"/>
</dbReference>
<name>A0A4V6WPD3_MONMO</name>
<feature type="compositionally biased region" description="Basic residues" evidence="8">
    <location>
        <begin position="466"/>
        <end position="476"/>
    </location>
</feature>
<organism evidence="10 11">
    <name type="scientific">Monodon monoceros</name>
    <name type="common">Narwhal</name>
    <name type="synonym">Ceratodon monodon</name>
    <dbReference type="NCBI Taxonomy" id="40151"/>
    <lineage>
        <taxon>Eukaryota</taxon>
        <taxon>Metazoa</taxon>
        <taxon>Chordata</taxon>
        <taxon>Craniata</taxon>
        <taxon>Vertebrata</taxon>
        <taxon>Euteleostomi</taxon>
        <taxon>Mammalia</taxon>
        <taxon>Eutheria</taxon>
        <taxon>Laurasiatheria</taxon>
        <taxon>Artiodactyla</taxon>
        <taxon>Whippomorpha</taxon>
        <taxon>Cetacea</taxon>
        <taxon>Odontoceti</taxon>
        <taxon>Monodontidae</taxon>
        <taxon>Monodon</taxon>
    </lineage>
</organism>
<evidence type="ECO:0000256" key="3">
    <source>
        <dbReference type="ARBA" id="ARBA00019297"/>
    </source>
</evidence>
<feature type="compositionally biased region" description="Acidic residues" evidence="8">
    <location>
        <begin position="353"/>
        <end position="373"/>
    </location>
</feature>
<evidence type="ECO:0000256" key="1">
    <source>
        <dbReference type="ARBA" id="ARBA00004123"/>
    </source>
</evidence>
<dbReference type="GO" id="GO:0003677">
    <property type="term" value="F:DNA binding"/>
    <property type="evidence" value="ECO:0007669"/>
    <property type="project" value="UniProtKB-KW"/>
</dbReference>
<evidence type="ECO:0000256" key="2">
    <source>
        <dbReference type="ARBA" id="ARBA00004286"/>
    </source>
</evidence>
<feature type="compositionally biased region" description="Acidic residues" evidence="8">
    <location>
        <begin position="60"/>
        <end position="71"/>
    </location>
</feature>
<accession>A0A4V6WPD3</accession>
<evidence type="ECO:0000256" key="5">
    <source>
        <dbReference type="ARBA" id="ARBA00022737"/>
    </source>
</evidence>
<dbReference type="PANTHER" id="PTHR15832:SF1">
    <property type="entry name" value="HETEROCHROMATIN PROTEIN 1-BINDING PROTEIN 3"/>
    <property type="match status" value="1"/>
</dbReference>
<evidence type="ECO:0000256" key="4">
    <source>
        <dbReference type="ARBA" id="ARBA00022454"/>
    </source>
</evidence>
<dbReference type="Pfam" id="PF00538">
    <property type="entry name" value="Linker_histone"/>
    <property type="match status" value="2"/>
</dbReference>
<dbReference type="Proteomes" id="UP000308365">
    <property type="component" value="Unassembled WGS sequence"/>
</dbReference>
<dbReference type="PROSITE" id="PS51504">
    <property type="entry name" value="H15"/>
    <property type="match status" value="2"/>
</dbReference>
<protein>
    <recommendedName>
        <fullName evidence="3">Heterochromatin protein 1-binding protein 3</fullName>
    </recommendedName>
</protein>
<evidence type="ECO:0000256" key="6">
    <source>
        <dbReference type="ARBA" id="ARBA00023125"/>
    </source>
</evidence>
<keyword evidence="4" id="KW-0158">Chromosome</keyword>
<dbReference type="GO" id="GO:0006334">
    <property type="term" value="P:nucleosome assembly"/>
    <property type="evidence" value="ECO:0007669"/>
    <property type="project" value="InterPro"/>
</dbReference>
<dbReference type="Gene3D" id="1.10.10.10">
    <property type="entry name" value="Winged helix-like DNA-binding domain superfamily/Winged helix DNA-binding domain"/>
    <property type="match status" value="2"/>
</dbReference>
<dbReference type="FunFam" id="1.10.10.10:FF:000239">
    <property type="entry name" value="heterochromatin protein 1-binding protein 3 isoform X1"/>
    <property type="match status" value="1"/>
</dbReference>
<feature type="compositionally biased region" description="Basic residues" evidence="8">
    <location>
        <begin position="156"/>
        <end position="170"/>
    </location>
</feature>
<sequence length="476" mass="52730">MATDTSQGELVHPKALPLIVGAQLIHADKLGEKVEDNTMPIRRAVNSTRETPPKSKLAEGEEEKPEPDVSSEESVSTVEEQENETPPATSSETEQPKGQPENEEKEENKPSEETKKELTLSLMRQQVYRLKAFPFDCCHSRVKGKGASGSFIVVQKSRKTPQKSRNRKNRSSAVDPEPQVKLEDILPLAFTRLCEPKEASYSLIRKYVSQYYPKLRVDIRPQLLKNALQRAVERGQLEQITGKGASGTFQLKKSGEKPLLGGSLMEYAILSAIAAMNEPKTCSTTALKKYVLENHPGTNSNYQMHLLKKTLQRCEKNGWMEQISGKGFSGTFQLCFPYYPSPGVLFPKKEPDDSKDEDEHEDESSEEDSEDEEPPPKRRLQKKTPAKSPGKAASMKQRGSKPAPKVPAAQRGKARPLPKKAPPKAKTPAKKARPSPPVIKKPSGSSSKKPAASVRKEVKLPGKGKSTMKKSFKAKK</sequence>
<dbReference type="InterPro" id="IPR036388">
    <property type="entry name" value="WH-like_DNA-bd_sf"/>
</dbReference>
<dbReference type="SMART" id="SM00526">
    <property type="entry name" value="H15"/>
    <property type="match status" value="2"/>
</dbReference>
<evidence type="ECO:0000313" key="11">
    <source>
        <dbReference type="Proteomes" id="UP000308365"/>
    </source>
</evidence>
<keyword evidence="6" id="KW-0238">DNA-binding</keyword>
<proteinExistence type="predicted"/>
<feature type="compositionally biased region" description="Basic and acidic residues" evidence="8">
    <location>
        <begin position="100"/>
        <end position="116"/>
    </location>
</feature>
<feature type="domain" description="H15" evidence="9">
    <location>
        <begin position="260"/>
        <end position="336"/>
    </location>
</feature>
<comment type="subcellular location">
    <subcellularLocation>
        <location evidence="2">Chromosome</location>
    </subcellularLocation>
    <subcellularLocation>
        <location evidence="1">Nucleus</location>
    </subcellularLocation>
</comment>
<dbReference type="FunFam" id="1.10.10.10:FF:000228">
    <property type="entry name" value="heterochromatin protein 1-binding protein 3 isoform X1"/>
    <property type="match status" value="1"/>
</dbReference>
<dbReference type="PANTHER" id="PTHR15832">
    <property type="entry name" value="SHC (SRC HOMOLOGY DOMAIN C-TERMINAL) ADAPTOR HOMOLOG"/>
    <property type="match status" value="1"/>
</dbReference>
<feature type="compositionally biased region" description="Low complexity" evidence="8">
    <location>
        <begin position="440"/>
        <end position="450"/>
    </location>
</feature>
<evidence type="ECO:0000256" key="7">
    <source>
        <dbReference type="ARBA" id="ARBA00023242"/>
    </source>
</evidence>
<dbReference type="AlphaFoldDB" id="A0A4V6WPD3"/>
<keyword evidence="7" id="KW-0539">Nucleus</keyword>
<reference evidence="11" key="1">
    <citation type="journal article" date="2019" name="IScience">
        <title>Narwhal Genome Reveals Long-Term Low Genetic Diversity despite Current Large Abundance Size.</title>
        <authorList>
            <person name="Westbury M.V."/>
            <person name="Petersen B."/>
            <person name="Garde E."/>
            <person name="Heide-Jorgensen M.P."/>
            <person name="Lorenzen E.D."/>
        </authorList>
    </citation>
    <scope>NUCLEOTIDE SEQUENCE [LARGE SCALE GENOMIC DNA]</scope>
</reference>
<evidence type="ECO:0000256" key="8">
    <source>
        <dbReference type="SAM" id="MobiDB-lite"/>
    </source>
</evidence>
<dbReference type="GO" id="GO:0070828">
    <property type="term" value="P:heterochromatin organization"/>
    <property type="evidence" value="ECO:0007669"/>
    <property type="project" value="TreeGrafter"/>
</dbReference>
<evidence type="ECO:0000259" key="9">
    <source>
        <dbReference type="PROSITE" id="PS51504"/>
    </source>
</evidence>
<feature type="domain" description="H15" evidence="9">
    <location>
        <begin position="178"/>
        <end position="253"/>
    </location>
</feature>
<dbReference type="GO" id="GO:0000786">
    <property type="term" value="C:nucleosome"/>
    <property type="evidence" value="ECO:0007669"/>
    <property type="project" value="InterPro"/>
</dbReference>
<dbReference type="InterPro" id="IPR005818">
    <property type="entry name" value="Histone_H1/H5_H15"/>
</dbReference>
<dbReference type="GO" id="GO:0005634">
    <property type="term" value="C:nucleus"/>
    <property type="evidence" value="ECO:0007669"/>
    <property type="project" value="UniProtKB-SubCell"/>
</dbReference>